<gene>
    <name evidence="2" type="ORF">SAMN02745226_01545</name>
</gene>
<keyword evidence="3" id="KW-1185">Reference proteome</keyword>
<proteinExistence type="predicted"/>
<dbReference type="SUPFAM" id="SSF75011">
    <property type="entry name" value="3-carboxy-cis,cis-mucoante lactonizing enzyme"/>
    <property type="match status" value="1"/>
</dbReference>
<dbReference type="InterPro" id="IPR036116">
    <property type="entry name" value="FN3_sf"/>
</dbReference>
<dbReference type="AlphaFoldDB" id="A0A1M7T4Z7"/>
<evidence type="ECO:0000313" key="3">
    <source>
        <dbReference type="Proteomes" id="UP000184207"/>
    </source>
</evidence>
<sequence length="993" mass="110801">MRDSKLLKILLFLFVLLLASCTYSPKPEFASISYDGRTYTEFTTPIEVVRSKQITVNMKTQGTYAYSYKLDGISLESATTTNFITLKNYNAKLNLTKEFFINQHVLTMTVAASGRSATLEVPIKIQNQKPVIEIKKKSDTEISISIVEPDGDQIKFKNVKLYKDGKEVGNVAEGIISVTGFTQGVYRIVAQATDEFDEVSQTEYSFEIQGSGGIQEENTPPKITILQPFMNEITPSSLILRFQGKDENAGDVLTYDVAVAEYGSSEEILKLQNTKSTEIIVPNLKNSTTYVATVTAYDTARASATDWVIFTTNLRERYLYSLGRDFSGKGMIAILKATTLDSLNTVGSFVYDSEITDFDVVEDYIYAISGKKLIVVNARDKSEPVNSNEISFDSNLSVIRVYKNYAVVGVGYDKIEVLNLTVPSSPTYDSYKFGEKIFSYKLPILKTQIESTNSLKMKNSIDITQGRINDIVLFADKAYIAADLGGIFELDLSSIPNLTIRDIKNVIPGDYSTLDIGIFDGKYTLAYGSGYTVGIVNIPILSSSVVTPVNFDFDTPVRKVKIHDEKMYILTMDKFYVWDGSTVRLIKYMPSSNLRDFYFSQGYCFVFDESKGLWTFRLEGGSYKLHEPNKVYRSVIHQYHNKFIFLIGDGFVHDGIDSEGLYVVDVREPKNPVVRDKIIGNFSKLKINPYVSNPTVGVLSNKTITLYSFSMSTLNFSTLTSLDLSSYAKVYDFVVDANNNVYVLANNGTNNIVARYMHGISPSLDKTITLPNTIDQDIPYFSGITEFVEPYSIELVIDTLSKSKDVISVLVALGSAGSMRLSADLSEQKTILTRYYLVTESQSGGYTLKKYNPGNDLKIISDKYFDRLFVADGEYNGVWILDKNGVNLIGGSEDNLTSTPLFESAPARDITWYADKIFVACGSYGYKIIDVFSKSVIADVRFSGMTYAFSVSSDGKYLYASTDNGLIIYDISVISNPQPLFTLNMPMMKVLGR</sequence>
<dbReference type="EMBL" id="FRDJ01000009">
    <property type="protein sequence ID" value="SHN65810.1"/>
    <property type="molecule type" value="Genomic_DNA"/>
</dbReference>
<evidence type="ECO:0000259" key="1">
    <source>
        <dbReference type="PROSITE" id="PS50853"/>
    </source>
</evidence>
<dbReference type="CDD" id="cd00063">
    <property type="entry name" value="FN3"/>
    <property type="match status" value="1"/>
</dbReference>
<dbReference type="Pfam" id="PF00041">
    <property type="entry name" value="fn3"/>
    <property type="match status" value="1"/>
</dbReference>
<name>A0A1M7T4Z7_FERGO</name>
<dbReference type="SUPFAM" id="SSF49265">
    <property type="entry name" value="Fibronectin type III"/>
    <property type="match status" value="1"/>
</dbReference>
<dbReference type="STRING" id="1121883.SAMN02745226_01545"/>
<dbReference type="OrthoDB" id="38937at2"/>
<dbReference type="Gene3D" id="2.60.40.10">
    <property type="entry name" value="Immunoglobulins"/>
    <property type="match status" value="1"/>
</dbReference>
<dbReference type="InterPro" id="IPR013783">
    <property type="entry name" value="Ig-like_fold"/>
</dbReference>
<protein>
    <submittedName>
        <fullName evidence="2">Fibronectin type III domain-containing protein</fullName>
    </submittedName>
</protein>
<dbReference type="PROSITE" id="PS50853">
    <property type="entry name" value="FN3"/>
    <property type="match status" value="1"/>
</dbReference>
<organism evidence="2 3">
    <name type="scientific">Fervidobacterium gondwanense DSM 13020</name>
    <dbReference type="NCBI Taxonomy" id="1121883"/>
    <lineage>
        <taxon>Bacteria</taxon>
        <taxon>Thermotogati</taxon>
        <taxon>Thermotogota</taxon>
        <taxon>Thermotogae</taxon>
        <taxon>Thermotogales</taxon>
        <taxon>Fervidobacteriaceae</taxon>
        <taxon>Fervidobacterium</taxon>
    </lineage>
</organism>
<evidence type="ECO:0000313" key="2">
    <source>
        <dbReference type="EMBL" id="SHN65810.1"/>
    </source>
</evidence>
<accession>A0A1M7T4Z7</accession>
<dbReference type="InterPro" id="IPR003961">
    <property type="entry name" value="FN3_dom"/>
</dbReference>
<dbReference type="Proteomes" id="UP000184207">
    <property type="component" value="Unassembled WGS sequence"/>
</dbReference>
<reference evidence="3" key="1">
    <citation type="submission" date="2016-12" db="EMBL/GenBank/DDBJ databases">
        <authorList>
            <person name="Varghese N."/>
            <person name="Submissions S."/>
        </authorList>
    </citation>
    <scope>NUCLEOTIDE SEQUENCE [LARGE SCALE GENOMIC DNA]</scope>
    <source>
        <strain evidence="3">DSM 13020</strain>
    </source>
</reference>
<feature type="domain" description="Fibronectin type-III" evidence="1">
    <location>
        <begin position="222"/>
        <end position="315"/>
    </location>
</feature>
<dbReference type="RefSeq" id="WP_072760168.1">
    <property type="nucleotide sequence ID" value="NZ_FRDJ01000009.1"/>
</dbReference>
<dbReference type="PROSITE" id="PS51257">
    <property type="entry name" value="PROKAR_LIPOPROTEIN"/>
    <property type="match status" value="1"/>
</dbReference>